<evidence type="ECO:0000313" key="3">
    <source>
        <dbReference type="Proteomes" id="UP000299102"/>
    </source>
</evidence>
<dbReference type="EMBL" id="BGZK01001198">
    <property type="protein sequence ID" value="GBP74184.1"/>
    <property type="molecule type" value="Genomic_DNA"/>
</dbReference>
<comment type="caution">
    <text evidence="2">The sequence shown here is derived from an EMBL/GenBank/DDBJ whole genome shotgun (WGS) entry which is preliminary data.</text>
</comment>
<dbReference type="AlphaFoldDB" id="A0A4C1YGR5"/>
<accession>A0A4C1YGR5</accession>
<gene>
    <name evidence="2" type="ORF">EVAR_48233_1</name>
</gene>
<organism evidence="2 3">
    <name type="scientific">Eumeta variegata</name>
    <name type="common">Bagworm moth</name>
    <name type="synonym">Eumeta japonica</name>
    <dbReference type="NCBI Taxonomy" id="151549"/>
    <lineage>
        <taxon>Eukaryota</taxon>
        <taxon>Metazoa</taxon>
        <taxon>Ecdysozoa</taxon>
        <taxon>Arthropoda</taxon>
        <taxon>Hexapoda</taxon>
        <taxon>Insecta</taxon>
        <taxon>Pterygota</taxon>
        <taxon>Neoptera</taxon>
        <taxon>Endopterygota</taxon>
        <taxon>Lepidoptera</taxon>
        <taxon>Glossata</taxon>
        <taxon>Ditrysia</taxon>
        <taxon>Tineoidea</taxon>
        <taxon>Psychidae</taxon>
        <taxon>Oiketicinae</taxon>
        <taxon>Eumeta</taxon>
    </lineage>
</organism>
<protein>
    <submittedName>
        <fullName evidence="2">Uncharacterized protein</fullName>
    </submittedName>
</protein>
<evidence type="ECO:0000256" key="1">
    <source>
        <dbReference type="SAM" id="MobiDB-lite"/>
    </source>
</evidence>
<proteinExistence type="predicted"/>
<keyword evidence="3" id="KW-1185">Reference proteome</keyword>
<sequence length="303" mass="33667">MSVEQQIPRFRIRTGLLYSGFNVRHVSQFNDLDVFQAVPLPGAPREPRRPRPAPPSIYGQTYAEIYFQLRPLKYRPPTVTLRKEGRRPATTIFILLNISFYNLAGSSRVVCRDGRSSPRDGSVRNAGEHCRRHGASGVSEVASLVPCLQEHVESSVLDVAAPEHGHRQRRPALGRRGELVDAQYMKFRLLGLQRTSCEVYLRTAQARNTNLARFHYRRAETKTPIVFREGRGAPLPALCSMNVESEGLRLRFALGNSITARRRPRAQVMAVISQAAALQSGRRRSGVATGATGTGACDPPASR</sequence>
<feature type="compositionally biased region" description="Low complexity" evidence="1">
    <location>
        <begin position="286"/>
        <end position="296"/>
    </location>
</feature>
<evidence type="ECO:0000313" key="2">
    <source>
        <dbReference type="EMBL" id="GBP74184.1"/>
    </source>
</evidence>
<reference evidence="2 3" key="1">
    <citation type="journal article" date="2019" name="Commun. Biol.">
        <title>The bagworm genome reveals a unique fibroin gene that provides high tensile strength.</title>
        <authorList>
            <person name="Kono N."/>
            <person name="Nakamura H."/>
            <person name="Ohtoshi R."/>
            <person name="Tomita M."/>
            <person name="Numata K."/>
            <person name="Arakawa K."/>
        </authorList>
    </citation>
    <scope>NUCLEOTIDE SEQUENCE [LARGE SCALE GENOMIC DNA]</scope>
</reference>
<name>A0A4C1YGR5_EUMVA</name>
<feature type="region of interest" description="Disordered" evidence="1">
    <location>
        <begin position="282"/>
        <end position="303"/>
    </location>
</feature>
<dbReference type="Proteomes" id="UP000299102">
    <property type="component" value="Unassembled WGS sequence"/>
</dbReference>